<keyword evidence="4" id="KW-0949">S-adenosyl-L-methionine</keyword>
<organism evidence="19 20">
    <name type="scientific">Papaver atlanticum</name>
    <dbReference type="NCBI Taxonomy" id="357466"/>
    <lineage>
        <taxon>Eukaryota</taxon>
        <taxon>Viridiplantae</taxon>
        <taxon>Streptophyta</taxon>
        <taxon>Embryophyta</taxon>
        <taxon>Tracheophyta</taxon>
        <taxon>Spermatophyta</taxon>
        <taxon>Magnoliopsida</taxon>
        <taxon>Ranunculales</taxon>
        <taxon>Papaveraceae</taxon>
        <taxon>Papaveroideae</taxon>
        <taxon>Papaver</taxon>
    </lineage>
</organism>
<dbReference type="InterPro" id="IPR001965">
    <property type="entry name" value="Znf_PHD"/>
</dbReference>
<dbReference type="InterPro" id="IPR019787">
    <property type="entry name" value="Znf_PHD-finger"/>
</dbReference>
<keyword evidence="10" id="KW-0539">Nucleus</keyword>
<evidence type="ECO:0000313" key="20">
    <source>
        <dbReference type="Proteomes" id="UP001202328"/>
    </source>
</evidence>
<sequence>MNSEGSSESETSRLNMGKIEQVSCSYENGICGYIKKRKVKEDDEFQLFENVVADGISFASEQSFGDNGRDCCRTPASWHTGNYCHGEGEMKNQNGDMIENRAELYFSPLVRTSRGRVQVLPSRFSGSVLHPWMKEDMGTSYLELSDINVGILNTHKKRKYNKKSCKILDKENSFSYPSSRAVSKFEEVNIERGWDEIDYLGSRISEYRKHSSTSSSLTSVYEPLVIDDKKTSVTEFEEKPRCEYPKSFKNASKKSSNGKRKDFYPLEDFVLGDLVWAKCGKRYPAWPAIVIDPMLEAPESVLNSCVAGAICVMFFGYSAKRKERDYAWVKHGMLFPFMDYVDRFQGQTQLHKSKPSDFRMAIEEAFLVDNGFSEMSMEGVHTPNDQSICLQSFPRGIKQTIDSNKDQECHSHNQALRQKKHILPCDGCGLSLPFKDTKKRKGSISKRQVLCKHCTKLQKSKQYCGVCKKIWHHLDGGNWVCCDGCEVWVHAECDNISSDLFENLANTDYYCPDCKTRFNFDLSSFKNSQPNTRSDENRGLYALPNMLAVVCSNIEGIYFPSLHVVVCKCSSCGTQKQRSPREWERHTGSKNKNCKSTIIVKGSTIPLEQWILQVSECLEHGLVSTKTPKTPSLEPKQQKLIDFFQEKYEPVVAKWTTERCAVCRGAEDWEDNKIIICIRCQIAVHQECYGAKHVRDFTSWVCRACETPDVQRDCCLCPVKDRRRCFLFIHSFRASGALKPCEVNPLWVHVTCAWFQPEVSFSSDETVEPAVGIFSIPSSSFGKVCVICNQAHGSCQQCFKCSTCYHAMCASRAGYQMEFHCSEKNGRQITKMVSYCAFHRTPNPDNVLAVKNSAGIISTKGMLQEMNRTGARLTSSSRTILSEDSHIESDQYNLLSAARCRIYKQQHKRKSMGDRAIPHIVMGLHHHPLPMIECLNTFREEKLLKSFTTFKERLYDLQKTEKERVCFGRSGVHGWGLFARKEIHEGEMVLEYRGELVRGKVADLREARYKKDGKDCYLFKISEEVVVDATYKGNIARLINHSCTPNCYARIMSVGGEENRIVLIAKMNLSVGDELTYDYMFDTDESDDSKVPCYCKAANCRKFMN</sequence>
<dbReference type="PROSITE" id="PS50016">
    <property type="entry name" value="ZF_PHD_2"/>
    <property type="match status" value="2"/>
</dbReference>
<dbReference type="PROSITE" id="PS50868">
    <property type="entry name" value="POST_SET"/>
    <property type="match status" value="1"/>
</dbReference>
<name>A0AAD4SEH8_9MAGN</name>
<dbReference type="SMART" id="SM00293">
    <property type="entry name" value="PWWP"/>
    <property type="match status" value="1"/>
</dbReference>
<comment type="function">
    <text evidence="12">Histone methyltransferase.</text>
</comment>
<dbReference type="CDD" id="cd15517">
    <property type="entry name" value="PHD_TCF19_like"/>
    <property type="match status" value="1"/>
</dbReference>
<keyword evidence="8" id="KW-0862">Zinc</keyword>
<dbReference type="PANTHER" id="PTHR13793:SF132">
    <property type="entry name" value="HISTONE-LYSINE N-METHYLTRANSFERASE ATX5"/>
    <property type="match status" value="1"/>
</dbReference>
<evidence type="ECO:0000313" key="19">
    <source>
        <dbReference type="EMBL" id="KAI3900771.1"/>
    </source>
</evidence>
<protein>
    <recommendedName>
        <fullName evidence="21">Histone-lysine N-methyltransferase ATX3</fullName>
    </recommendedName>
</protein>
<dbReference type="GO" id="GO:0008168">
    <property type="term" value="F:methyltransferase activity"/>
    <property type="evidence" value="ECO:0007669"/>
    <property type="project" value="UniProtKB-KW"/>
</dbReference>
<evidence type="ECO:0000256" key="8">
    <source>
        <dbReference type="ARBA" id="ARBA00022833"/>
    </source>
</evidence>
<dbReference type="PROSITE" id="PS50812">
    <property type="entry name" value="PWWP"/>
    <property type="match status" value="1"/>
</dbReference>
<accession>A0AAD4SEH8</accession>
<dbReference type="Pfam" id="PF13831">
    <property type="entry name" value="PHD_2"/>
    <property type="match status" value="1"/>
</dbReference>
<proteinExistence type="predicted"/>
<dbReference type="InterPro" id="IPR000313">
    <property type="entry name" value="PWWP_dom"/>
</dbReference>
<keyword evidence="5" id="KW-0479">Metal-binding</keyword>
<evidence type="ECO:0000259" key="15">
    <source>
        <dbReference type="PROSITE" id="PS50280"/>
    </source>
</evidence>
<reference evidence="19" key="1">
    <citation type="submission" date="2022-04" db="EMBL/GenBank/DDBJ databases">
        <title>A functionally conserved STORR gene fusion in Papaver species that diverged 16.8 million years ago.</title>
        <authorList>
            <person name="Catania T."/>
        </authorList>
    </citation>
    <scope>NUCLEOTIDE SEQUENCE</scope>
    <source>
        <strain evidence="19">S-188037</strain>
    </source>
</reference>
<dbReference type="InterPro" id="IPR011011">
    <property type="entry name" value="Znf_FYVE_PHD"/>
</dbReference>
<dbReference type="AlphaFoldDB" id="A0AAD4SEH8"/>
<dbReference type="FunFam" id="3.30.40.10:FF:000464">
    <property type="entry name" value="Histone-lysine N-methyltransferase"/>
    <property type="match status" value="1"/>
</dbReference>
<comment type="caution">
    <text evidence="19">The sequence shown here is derived from an EMBL/GenBank/DDBJ whole genome shotgun (WGS) entry which is preliminary data.</text>
</comment>
<evidence type="ECO:0000259" key="18">
    <source>
        <dbReference type="PROSITE" id="PS51805"/>
    </source>
</evidence>
<dbReference type="PROSITE" id="PS50280">
    <property type="entry name" value="SET"/>
    <property type="match status" value="1"/>
</dbReference>
<dbReference type="PROSITE" id="PS51566">
    <property type="entry name" value="SAM_MT43_TRX_MLL"/>
    <property type="match status" value="1"/>
</dbReference>
<evidence type="ECO:0008006" key="21">
    <source>
        <dbReference type="Google" id="ProtNLM"/>
    </source>
</evidence>
<dbReference type="PROSITE" id="PS51805">
    <property type="entry name" value="EPHD"/>
    <property type="match status" value="1"/>
</dbReference>
<dbReference type="InterPro" id="IPR034732">
    <property type="entry name" value="EPHD"/>
</dbReference>
<gene>
    <name evidence="19" type="ORF">MKW98_012495</name>
</gene>
<dbReference type="CDD" id="cd20143">
    <property type="entry name" value="PWWP_AtATX3-like"/>
    <property type="match status" value="1"/>
</dbReference>
<dbReference type="Proteomes" id="UP001202328">
    <property type="component" value="Unassembled WGS sequence"/>
</dbReference>
<dbReference type="SMART" id="SM00508">
    <property type="entry name" value="PostSET"/>
    <property type="match status" value="1"/>
</dbReference>
<evidence type="ECO:0000256" key="6">
    <source>
        <dbReference type="ARBA" id="ARBA00022737"/>
    </source>
</evidence>
<evidence type="ECO:0000256" key="2">
    <source>
        <dbReference type="ARBA" id="ARBA00022603"/>
    </source>
</evidence>
<dbReference type="InterPro" id="IPR050701">
    <property type="entry name" value="Histone_Mod_Regulator"/>
</dbReference>
<evidence type="ECO:0000256" key="4">
    <source>
        <dbReference type="ARBA" id="ARBA00022691"/>
    </source>
</evidence>
<dbReference type="Pfam" id="PF00628">
    <property type="entry name" value="PHD"/>
    <property type="match status" value="1"/>
</dbReference>
<dbReference type="InterPro" id="IPR003616">
    <property type="entry name" value="Post-SET_dom"/>
</dbReference>
<keyword evidence="2" id="KW-0489">Methyltransferase</keyword>
<comment type="catalytic activity">
    <reaction evidence="11">
        <text>L-lysyl-[histone] + S-adenosyl-L-methionine = N(6)-methyl-L-lysyl-[histone] + S-adenosyl-L-homocysteine + H(+)</text>
        <dbReference type="Rhea" id="RHEA:10024"/>
        <dbReference type="Rhea" id="RHEA-COMP:9845"/>
        <dbReference type="Rhea" id="RHEA-COMP:9846"/>
        <dbReference type="ChEBI" id="CHEBI:15378"/>
        <dbReference type="ChEBI" id="CHEBI:29969"/>
        <dbReference type="ChEBI" id="CHEBI:57856"/>
        <dbReference type="ChEBI" id="CHEBI:59789"/>
        <dbReference type="ChEBI" id="CHEBI:61929"/>
    </reaction>
</comment>
<dbReference type="SMART" id="SM00317">
    <property type="entry name" value="SET"/>
    <property type="match status" value="1"/>
</dbReference>
<dbReference type="InterPro" id="IPR013083">
    <property type="entry name" value="Znf_RING/FYVE/PHD"/>
</dbReference>
<dbReference type="Pfam" id="PF13832">
    <property type="entry name" value="zf-HC5HC2H_2"/>
    <property type="match status" value="1"/>
</dbReference>
<dbReference type="SMART" id="SM00249">
    <property type="entry name" value="PHD"/>
    <property type="match status" value="3"/>
</dbReference>
<evidence type="ECO:0000259" key="16">
    <source>
        <dbReference type="PROSITE" id="PS50812"/>
    </source>
</evidence>
<keyword evidence="3" id="KW-0808">Transferase</keyword>
<dbReference type="SUPFAM" id="SSF63748">
    <property type="entry name" value="Tudor/PWWP/MBT"/>
    <property type="match status" value="1"/>
</dbReference>
<feature type="domain" description="PHD-type" evidence="14">
    <location>
        <begin position="657"/>
        <end position="708"/>
    </location>
</feature>
<dbReference type="PROSITE" id="PS01359">
    <property type="entry name" value="ZF_PHD_1"/>
    <property type="match status" value="1"/>
</dbReference>
<dbReference type="GO" id="GO:0006357">
    <property type="term" value="P:regulation of transcription by RNA polymerase II"/>
    <property type="evidence" value="ECO:0007669"/>
    <property type="project" value="TreeGrafter"/>
</dbReference>
<dbReference type="InterPro" id="IPR001214">
    <property type="entry name" value="SET_dom"/>
</dbReference>
<comment type="subcellular location">
    <subcellularLocation>
        <location evidence="1">Nucleus</location>
    </subcellularLocation>
</comment>
<dbReference type="InterPro" id="IPR046341">
    <property type="entry name" value="SET_dom_sf"/>
</dbReference>
<keyword evidence="9" id="KW-0156">Chromatin regulator</keyword>
<evidence type="ECO:0000256" key="11">
    <source>
        <dbReference type="ARBA" id="ARBA00052314"/>
    </source>
</evidence>
<dbReference type="GO" id="GO:0006325">
    <property type="term" value="P:chromatin organization"/>
    <property type="evidence" value="ECO:0007669"/>
    <property type="project" value="UniProtKB-KW"/>
</dbReference>
<dbReference type="Pfam" id="PF00855">
    <property type="entry name" value="PWWP"/>
    <property type="match status" value="1"/>
</dbReference>
<feature type="domain" description="Post-SET" evidence="17">
    <location>
        <begin position="1089"/>
        <end position="1105"/>
    </location>
</feature>
<evidence type="ECO:0000256" key="13">
    <source>
        <dbReference type="PROSITE-ProRule" id="PRU00146"/>
    </source>
</evidence>
<dbReference type="CDD" id="cd10518">
    <property type="entry name" value="SET_SETD1-like"/>
    <property type="match status" value="1"/>
</dbReference>
<dbReference type="GO" id="GO:0032259">
    <property type="term" value="P:methylation"/>
    <property type="evidence" value="ECO:0007669"/>
    <property type="project" value="UniProtKB-KW"/>
</dbReference>
<evidence type="ECO:0000256" key="5">
    <source>
        <dbReference type="ARBA" id="ARBA00022723"/>
    </source>
</evidence>
<evidence type="ECO:0000259" key="14">
    <source>
        <dbReference type="PROSITE" id="PS50016"/>
    </source>
</evidence>
<evidence type="ECO:0000256" key="9">
    <source>
        <dbReference type="ARBA" id="ARBA00022853"/>
    </source>
</evidence>
<feature type="domain" description="SET" evidence="15">
    <location>
        <begin position="963"/>
        <end position="1080"/>
    </location>
</feature>
<dbReference type="InterPro" id="IPR025780">
    <property type="entry name" value="Hist-Lys_N-MeTrfase_ATX"/>
</dbReference>
<dbReference type="SUPFAM" id="SSF57903">
    <property type="entry name" value="FYVE/PHD zinc finger"/>
    <property type="match status" value="2"/>
</dbReference>
<evidence type="ECO:0000256" key="1">
    <source>
        <dbReference type="ARBA" id="ARBA00004123"/>
    </source>
</evidence>
<evidence type="ECO:0000256" key="12">
    <source>
        <dbReference type="ARBA" id="ARBA00054897"/>
    </source>
</evidence>
<evidence type="ECO:0000256" key="3">
    <source>
        <dbReference type="ARBA" id="ARBA00022679"/>
    </source>
</evidence>
<keyword evidence="7 13" id="KW-0863">Zinc-finger</keyword>
<dbReference type="Gene3D" id="3.30.40.10">
    <property type="entry name" value="Zinc/RING finger domain, C3HC4 (zinc finger)"/>
    <property type="match status" value="3"/>
</dbReference>
<dbReference type="GO" id="GO:0008270">
    <property type="term" value="F:zinc ion binding"/>
    <property type="evidence" value="ECO:0007669"/>
    <property type="project" value="UniProtKB-KW"/>
</dbReference>
<feature type="domain" description="PWWP" evidence="16">
    <location>
        <begin position="271"/>
        <end position="340"/>
    </location>
</feature>
<evidence type="ECO:0000259" key="17">
    <source>
        <dbReference type="PROSITE" id="PS50868"/>
    </source>
</evidence>
<dbReference type="InterPro" id="IPR042011">
    <property type="entry name" value="ATX3/4/5_PHD"/>
</dbReference>
<feature type="domain" description="PHD-type" evidence="14">
    <location>
        <begin position="461"/>
        <end position="517"/>
    </location>
</feature>
<dbReference type="PANTHER" id="PTHR13793">
    <property type="entry name" value="PHD FINGER PROTEINS"/>
    <property type="match status" value="1"/>
</dbReference>
<dbReference type="Gene3D" id="2.170.270.10">
    <property type="entry name" value="SET domain"/>
    <property type="match status" value="1"/>
</dbReference>
<dbReference type="FunFam" id="2.170.270.10:FF:000058">
    <property type="entry name" value="Histone-lysine N-methyltransferase"/>
    <property type="match status" value="1"/>
</dbReference>
<dbReference type="Pfam" id="PF00856">
    <property type="entry name" value="SET"/>
    <property type="match status" value="1"/>
</dbReference>
<dbReference type="Gene3D" id="2.30.30.140">
    <property type="match status" value="1"/>
</dbReference>
<evidence type="ECO:0000256" key="10">
    <source>
        <dbReference type="ARBA" id="ARBA00023242"/>
    </source>
</evidence>
<feature type="domain" description="PHD-type" evidence="18">
    <location>
        <begin position="711"/>
        <end position="840"/>
    </location>
</feature>
<dbReference type="SUPFAM" id="SSF82199">
    <property type="entry name" value="SET domain"/>
    <property type="match status" value="1"/>
</dbReference>
<dbReference type="InterPro" id="IPR019786">
    <property type="entry name" value="Zinc_finger_PHD-type_CS"/>
</dbReference>
<evidence type="ECO:0000256" key="7">
    <source>
        <dbReference type="ARBA" id="ARBA00022771"/>
    </source>
</evidence>
<dbReference type="GO" id="GO:0048188">
    <property type="term" value="C:Set1C/COMPASS complex"/>
    <property type="evidence" value="ECO:0007669"/>
    <property type="project" value="UniProtKB-ARBA"/>
</dbReference>
<keyword evidence="6" id="KW-0677">Repeat</keyword>
<keyword evidence="20" id="KW-1185">Reference proteome</keyword>
<dbReference type="EMBL" id="JAJJMB010011676">
    <property type="protein sequence ID" value="KAI3900771.1"/>
    <property type="molecule type" value="Genomic_DNA"/>
</dbReference>
<dbReference type="CDD" id="cd15495">
    <property type="entry name" value="PHD_ATX3_4_5_like"/>
    <property type="match status" value="1"/>
</dbReference>